<organism evidence="1 2">
    <name type="scientific">Caldicellulosiruptor acetigenus (strain ATCC 700853 / DSM 12137 / I77R1B)</name>
    <name type="common">Caldicellulosiruptor kristjanssonii</name>
    <dbReference type="NCBI Taxonomy" id="632335"/>
    <lineage>
        <taxon>Bacteria</taxon>
        <taxon>Bacillati</taxon>
        <taxon>Bacillota</taxon>
        <taxon>Bacillota incertae sedis</taxon>
        <taxon>Caldicellulosiruptorales</taxon>
        <taxon>Caldicellulosiruptoraceae</taxon>
        <taxon>Caldicellulosiruptor</taxon>
    </lineage>
</organism>
<dbReference type="RefSeq" id="WP_013432050.1">
    <property type="nucleotide sequence ID" value="NC_014721.1"/>
</dbReference>
<gene>
    <name evidence="1" type="ordered locus">Calkr_0687</name>
</gene>
<dbReference type="OrthoDB" id="9946505at2"/>
<accession>E4SAL2</accession>
<evidence type="ECO:0000313" key="1">
    <source>
        <dbReference type="EMBL" id="ADQ40221.1"/>
    </source>
</evidence>
<reference evidence="1 2" key="2">
    <citation type="journal article" date="2011" name="J. Bacteriol.">
        <title>Complete genome sequences for the anaerobic, extremely thermophilic plant biomass-degrading bacteria Caldicellulosiruptor hydrothermalis, Caldicellulosiruptor kristjanssonii, Caldicellulosiruptor kronotskyensis, Caldicellulosiruptor owensenis, and Caldicellulosiruptor lactoaceticus.</title>
        <authorList>
            <person name="Blumer-Schuette S.E."/>
            <person name="Ozdemir I."/>
            <person name="Mistry D."/>
            <person name="Lucas S."/>
            <person name="Lapidus A."/>
            <person name="Cheng J.F."/>
            <person name="Goodwin L.A."/>
            <person name="Pitluck S."/>
            <person name="Land M.L."/>
            <person name="Hauser L.J."/>
            <person name="Woyke T."/>
            <person name="Mikhailova N."/>
            <person name="Pati A."/>
            <person name="Kyrpides N.C."/>
            <person name="Ivanova N."/>
            <person name="Detter J.C."/>
            <person name="Walston-Davenport K."/>
            <person name="Han S."/>
            <person name="Adams M.W."/>
            <person name="Kelly R.M."/>
        </authorList>
    </citation>
    <scope>NUCLEOTIDE SEQUENCE [LARGE SCALE GENOMIC DNA]</scope>
    <source>
        <strain evidence="2">ATCC 700853 / DSM 12137 / I77R1B</strain>
    </source>
</reference>
<reference key="1">
    <citation type="submission" date="2010-11" db="EMBL/GenBank/DDBJ databases">
        <title>Complete sequence of chromosome of Caldicellulosiruptor kristjanssonii 177R1B.</title>
        <authorList>
            <consortium name="US DOE Joint Genome Institute"/>
            <person name="Lucas S."/>
            <person name="Copeland A."/>
            <person name="Lapidus A."/>
            <person name="Cheng J.-F."/>
            <person name="Bruce D."/>
            <person name="Goodwin L."/>
            <person name="Pitluck S."/>
            <person name="Davenport K."/>
            <person name="Detter J.C."/>
            <person name="Han C."/>
            <person name="Tapia R."/>
            <person name="Land M."/>
            <person name="Hauser L."/>
            <person name="Jeffries C."/>
            <person name="Kyrpides N."/>
            <person name="Ivanova N."/>
            <person name="Mikhailova N."/>
            <person name="Blumer-Schuette S.E."/>
            <person name="Kelly R.M."/>
            <person name="Woyke T."/>
        </authorList>
    </citation>
    <scope>NUCLEOTIDE SEQUENCE</scope>
    <source>
        <strain>177R1B</strain>
    </source>
</reference>
<dbReference type="STRING" id="632335.Calkr_0687"/>
<dbReference type="AlphaFoldDB" id="E4SAL2"/>
<dbReference type="HOGENOM" id="CLU_1375971_0_0_9"/>
<proteinExistence type="predicted"/>
<keyword evidence="2" id="KW-1185">Reference proteome</keyword>
<protein>
    <submittedName>
        <fullName evidence="1">Uncharacterized protein</fullName>
    </submittedName>
</protein>
<dbReference type="KEGG" id="cki:Calkr_0687"/>
<dbReference type="Proteomes" id="UP000009256">
    <property type="component" value="Chromosome"/>
</dbReference>
<evidence type="ECO:0000313" key="2">
    <source>
        <dbReference type="Proteomes" id="UP000009256"/>
    </source>
</evidence>
<name>E4SAL2_CALA7</name>
<sequence length="198" mass="23184">MVKNENRNSEINIEVFKKYAQIFLDLFTRNIIRVKLFNSGIRIESQGYNLKKELERIDNTINLEDFINQVFYILNIARSIVFKMDFDCDNEKIMVVQEILKNCRQLEEEIKIKCTSNHDLLDRIDYDILTRRDKSDISKIVAYSVLISVGVIGNGQPNNDNRQILVELSESDIENVIKVLQEALDKLRILKIGEDEKK</sequence>
<dbReference type="EMBL" id="CP002326">
    <property type="protein sequence ID" value="ADQ40221.1"/>
    <property type="molecule type" value="Genomic_DNA"/>
</dbReference>